<dbReference type="EMBL" id="VTEH01000001">
    <property type="protein sequence ID" value="TYR77407.1"/>
    <property type="molecule type" value="Genomic_DNA"/>
</dbReference>
<dbReference type="Gene3D" id="1.20.120.330">
    <property type="entry name" value="Nucleotidyltransferases domain 2"/>
    <property type="match status" value="1"/>
</dbReference>
<dbReference type="PIRSF" id="PIRSF000812">
    <property type="entry name" value="AAD"/>
    <property type="match status" value="1"/>
</dbReference>
<dbReference type="SUPFAM" id="SSF81301">
    <property type="entry name" value="Nucleotidyltransferase"/>
    <property type="match status" value="1"/>
</dbReference>
<dbReference type="GO" id="GO:0016779">
    <property type="term" value="F:nucleotidyltransferase activity"/>
    <property type="evidence" value="ECO:0007669"/>
    <property type="project" value="UniProtKB-KW"/>
</dbReference>
<proteinExistence type="predicted"/>
<keyword evidence="1" id="KW-0808">Transferase</keyword>
<evidence type="ECO:0000313" key="2">
    <source>
        <dbReference type="Proteomes" id="UP000323317"/>
    </source>
</evidence>
<gene>
    <name evidence="1" type="ORF">FZC79_00885</name>
</gene>
<dbReference type="InterPro" id="IPR043519">
    <property type="entry name" value="NT_sf"/>
</dbReference>
<dbReference type="Proteomes" id="UP000323317">
    <property type="component" value="Unassembled WGS sequence"/>
</dbReference>
<comment type="caution">
    <text evidence="1">The sequence shown here is derived from an EMBL/GenBank/DDBJ whole genome shotgun (WGS) entry which is preliminary data.</text>
</comment>
<dbReference type="SUPFAM" id="SSF81631">
    <property type="entry name" value="PAP/OAS1 substrate-binding domain"/>
    <property type="match status" value="1"/>
</dbReference>
<dbReference type="InterPro" id="IPR007530">
    <property type="entry name" value="Aminoglycoside_adenylylTfrase"/>
</dbReference>
<sequence length="293" mass="34318">MRTENEMMNIILEAAGNEDNVRAVYMNGSRTNPNAPNDIFQDYDIVYVVKETSPLIEDKSWLKVFGELLMIQEPDKNDRMAGIRKESANSYGFLMLFADGNRIDLQLQAIEGMLPRYLSDKLTVPLMDKDNILPPIVKPTDIDYHIKKPTEAQFFSSCNNFWWCQQNVAKGIWRDELPYAKNMFECIIRPHLDEAVSWWIGIQSNFGVSSGKSGKYFKKYLPDAYWEMYRATYSDGNYNNFWEAVFTACSLFRELAREVAESLEYTYPEQDDRNMMRYMERVRNLSNDAEEIY</sequence>
<evidence type="ECO:0000313" key="1">
    <source>
        <dbReference type="EMBL" id="TYR77407.1"/>
    </source>
</evidence>
<accession>A0A5D4KJD4</accession>
<name>A0A5D4KJD4_9BACI</name>
<organism evidence="1 2">
    <name type="scientific">Rossellomorea vietnamensis</name>
    <dbReference type="NCBI Taxonomy" id="218284"/>
    <lineage>
        <taxon>Bacteria</taxon>
        <taxon>Bacillati</taxon>
        <taxon>Bacillota</taxon>
        <taxon>Bacilli</taxon>
        <taxon>Bacillales</taxon>
        <taxon>Bacillaceae</taxon>
        <taxon>Rossellomorea</taxon>
    </lineage>
</organism>
<protein>
    <submittedName>
        <fullName evidence="1">Aminoglycoside 6-adenylyltransferase</fullName>
    </submittedName>
</protein>
<dbReference type="RefSeq" id="WP_148945023.1">
    <property type="nucleotide sequence ID" value="NZ_JBNIKK010000007.1"/>
</dbReference>
<dbReference type="Pfam" id="PF04439">
    <property type="entry name" value="Adenyl_transf"/>
    <property type="match status" value="1"/>
</dbReference>
<keyword evidence="1" id="KW-0548">Nucleotidyltransferase</keyword>
<reference evidence="1 2" key="1">
    <citation type="submission" date="2019-08" db="EMBL/GenBank/DDBJ databases">
        <title>Bacillus genomes from the desert of Cuatro Cienegas, Coahuila.</title>
        <authorList>
            <person name="Olmedo-Alvarez G."/>
        </authorList>
    </citation>
    <scope>NUCLEOTIDE SEQUENCE [LARGE SCALE GENOMIC DNA]</scope>
    <source>
        <strain evidence="1 2">CH40_1T</strain>
    </source>
</reference>
<dbReference type="AlphaFoldDB" id="A0A5D4KJD4"/>
<dbReference type="Gene3D" id="3.30.460.10">
    <property type="entry name" value="Beta Polymerase, domain 2"/>
    <property type="match status" value="1"/>
</dbReference>